<feature type="binding site" evidence="4">
    <location>
        <position position="37"/>
    </location>
    <ligand>
        <name>Mg(2+)</name>
        <dbReference type="ChEBI" id="CHEBI:18420"/>
    </ligand>
</feature>
<protein>
    <recommendedName>
        <fullName evidence="8">ADP-ribosylation factor-like protein 16</fullName>
    </recommendedName>
</protein>
<dbReference type="PANTHER" id="PTHR46688">
    <property type="entry name" value="ADP-RIBOSYLATION FACTOR-LIKE PROTEIN 16"/>
    <property type="match status" value="1"/>
</dbReference>
<feature type="binding site" evidence="3">
    <location>
        <begin position="114"/>
        <end position="117"/>
    </location>
    <ligand>
        <name>GTP</name>
        <dbReference type="ChEBI" id="CHEBI:37565"/>
    </ligand>
</feature>
<feature type="binding site" evidence="3">
    <location>
        <begin position="6"/>
        <end position="13"/>
    </location>
    <ligand>
        <name>GTP</name>
        <dbReference type="ChEBI" id="CHEBI:37565"/>
    </ligand>
</feature>
<dbReference type="Pfam" id="PF00025">
    <property type="entry name" value="Arf"/>
    <property type="match status" value="1"/>
</dbReference>
<dbReference type="GO" id="GO:0003924">
    <property type="term" value="F:GTPase activity"/>
    <property type="evidence" value="ECO:0007669"/>
    <property type="project" value="InterPro"/>
</dbReference>
<dbReference type="EMBL" id="CAXITT010000528">
    <property type="protein sequence ID" value="CAL1543150.1"/>
    <property type="molecule type" value="Genomic_DNA"/>
</dbReference>
<dbReference type="PROSITE" id="PS51417">
    <property type="entry name" value="ARF"/>
    <property type="match status" value="1"/>
</dbReference>
<dbReference type="InterPro" id="IPR006689">
    <property type="entry name" value="Small_GTPase_ARF/SAR"/>
</dbReference>
<evidence type="ECO:0000256" key="3">
    <source>
        <dbReference type="PIRSR" id="PIRSR606689-1"/>
    </source>
</evidence>
<dbReference type="PROSITE" id="PS51419">
    <property type="entry name" value="RAB"/>
    <property type="match status" value="1"/>
</dbReference>
<keyword evidence="4" id="KW-0479">Metal-binding</keyword>
<reference evidence="6 7" key="1">
    <citation type="submission" date="2024-04" db="EMBL/GenBank/DDBJ databases">
        <authorList>
            <consortium name="Genoscope - CEA"/>
            <person name="William W."/>
        </authorList>
    </citation>
    <scope>NUCLEOTIDE SEQUENCE [LARGE SCALE GENOMIC DNA]</scope>
</reference>
<dbReference type="InterPro" id="IPR005225">
    <property type="entry name" value="Small_GTP-bd"/>
</dbReference>
<keyword evidence="1 3" id="KW-0547">Nucleotide-binding</keyword>
<dbReference type="SUPFAM" id="SSF52540">
    <property type="entry name" value="P-loop containing nucleoside triphosphate hydrolases"/>
    <property type="match status" value="1"/>
</dbReference>
<sequence>MILIIGPPSVGKTLLLKRLQNNHPTLIKEDVPATISTVGTNLMTVTVLKKTEVTIREMGGAMGPIWHNYYKDSHAVMFMIDMSKHTQVAIACVQLLTMLSHPLTQNVPVLIILNKIDVPNGLTNAESESLFRFDELTKQAPQKITIIETSAKNGNNLDKVAKWIYEQNKNEDISSA</sequence>
<dbReference type="InterPro" id="IPR027417">
    <property type="entry name" value="P-loop_NTPase"/>
</dbReference>
<dbReference type="Proteomes" id="UP001497497">
    <property type="component" value="Unassembled WGS sequence"/>
</dbReference>
<evidence type="ECO:0000256" key="1">
    <source>
        <dbReference type="ARBA" id="ARBA00022741"/>
    </source>
</evidence>
<evidence type="ECO:0000256" key="4">
    <source>
        <dbReference type="PIRSR" id="PIRSR606689-2"/>
    </source>
</evidence>
<feature type="binding site" evidence="4">
    <location>
        <position position="13"/>
    </location>
    <ligand>
        <name>Mg(2+)</name>
        <dbReference type="ChEBI" id="CHEBI:18420"/>
    </ligand>
</feature>
<dbReference type="GO" id="GO:0005525">
    <property type="term" value="F:GTP binding"/>
    <property type="evidence" value="ECO:0007669"/>
    <property type="project" value="UniProtKB-KW"/>
</dbReference>
<evidence type="ECO:0008006" key="8">
    <source>
        <dbReference type="Google" id="ProtNLM"/>
    </source>
</evidence>
<comment type="caution">
    <text evidence="6">The sequence shown here is derived from an EMBL/GenBank/DDBJ whole genome shotgun (WGS) entry which is preliminary data.</text>
</comment>
<dbReference type="PRINTS" id="PR00328">
    <property type="entry name" value="SAR1GTPBP"/>
</dbReference>
<dbReference type="AlphaFoldDB" id="A0AAV2ICE4"/>
<dbReference type="PANTHER" id="PTHR46688:SF1">
    <property type="entry name" value="ADP-RIBOSYLATION FACTOR-LIKE PROTEIN 16"/>
    <property type="match status" value="1"/>
</dbReference>
<dbReference type="NCBIfam" id="TIGR00231">
    <property type="entry name" value="small_GTP"/>
    <property type="match status" value="1"/>
</dbReference>
<dbReference type="GO" id="GO:0046872">
    <property type="term" value="F:metal ion binding"/>
    <property type="evidence" value="ECO:0007669"/>
    <property type="project" value="UniProtKB-KW"/>
</dbReference>
<dbReference type="SMART" id="SM00177">
    <property type="entry name" value="ARF"/>
    <property type="match status" value="1"/>
</dbReference>
<evidence type="ECO:0000313" key="7">
    <source>
        <dbReference type="Proteomes" id="UP001497497"/>
    </source>
</evidence>
<keyword evidence="2 3" id="KW-0342">GTP-binding</keyword>
<proteinExistence type="inferred from homology"/>
<dbReference type="Gene3D" id="3.40.50.300">
    <property type="entry name" value="P-loop containing nucleotide triphosphate hydrolases"/>
    <property type="match status" value="1"/>
</dbReference>
<keyword evidence="7" id="KW-1185">Reference proteome</keyword>
<gene>
    <name evidence="6" type="ORF">GSLYS_00016684001</name>
</gene>
<accession>A0AAV2ICE4</accession>
<comment type="similarity">
    <text evidence="5">Belongs to the small GTPase superfamily. Arf family.</text>
</comment>
<evidence type="ECO:0000256" key="5">
    <source>
        <dbReference type="RuleBase" id="RU003925"/>
    </source>
</evidence>
<keyword evidence="4" id="KW-0460">Magnesium</keyword>
<evidence type="ECO:0000313" key="6">
    <source>
        <dbReference type="EMBL" id="CAL1543150.1"/>
    </source>
</evidence>
<name>A0AAV2ICE4_LYMST</name>
<dbReference type="SMART" id="SM00175">
    <property type="entry name" value="RAB"/>
    <property type="match status" value="1"/>
</dbReference>
<feature type="binding site" evidence="3">
    <location>
        <position position="60"/>
    </location>
    <ligand>
        <name>GTP</name>
        <dbReference type="ChEBI" id="CHEBI:37565"/>
    </ligand>
</feature>
<organism evidence="6 7">
    <name type="scientific">Lymnaea stagnalis</name>
    <name type="common">Great pond snail</name>
    <name type="synonym">Helix stagnalis</name>
    <dbReference type="NCBI Taxonomy" id="6523"/>
    <lineage>
        <taxon>Eukaryota</taxon>
        <taxon>Metazoa</taxon>
        <taxon>Spiralia</taxon>
        <taxon>Lophotrochozoa</taxon>
        <taxon>Mollusca</taxon>
        <taxon>Gastropoda</taxon>
        <taxon>Heterobranchia</taxon>
        <taxon>Euthyneura</taxon>
        <taxon>Panpulmonata</taxon>
        <taxon>Hygrophila</taxon>
        <taxon>Lymnaeoidea</taxon>
        <taxon>Lymnaeidae</taxon>
        <taxon>Lymnaea</taxon>
    </lineage>
</organism>
<evidence type="ECO:0000256" key="2">
    <source>
        <dbReference type="ARBA" id="ARBA00023134"/>
    </source>
</evidence>